<proteinExistence type="inferred from homology"/>
<dbReference type="OrthoDB" id="10003593at2759"/>
<evidence type="ECO:0000259" key="10">
    <source>
        <dbReference type="Pfam" id="PF21974"/>
    </source>
</evidence>
<dbReference type="GO" id="GO:0005737">
    <property type="term" value="C:cytoplasm"/>
    <property type="evidence" value="ECO:0007669"/>
    <property type="project" value="UniProtKB-SubCell"/>
</dbReference>
<comment type="function">
    <text evidence="1">Functions as an U snRNP-specific nuclear import adapter. Involved in the trimethylguanosine (m3G)-cap-dependent nuclear import of U snRNPs. Binds specifically to the terminal m3G-cap U snRNAs.</text>
</comment>
<protein>
    <recommendedName>
        <fullName evidence="5">Snurportin-1</fullName>
    </recommendedName>
</protein>
<evidence type="ECO:0000256" key="7">
    <source>
        <dbReference type="ARBA" id="ARBA00022490"/>
    </source>
</evidence>
<comment type="subcellular location">
    <subcellularLocation>
        <location evidence="3">Cytoplasm</location>
    </subcellularLocation>
    <subcellularLocation>
        <location evidence="2">Nucleus</location>
    </subcellularLocation>
</comment>
<comment type="similarity">
    <text evidence="4">Belongs to the snurportin family.</text>
</comment>
<dbReference type="Gene3D" id="3.30.470.30">
    <property type="entry name" value="DNA ligase/mRNA capping enzyme"/>
    <property type="match status" value="1"/>
</dbReference>
<evidence type="ECO:0000256" key="1">
    <source>
        <dbReference type="ARBA" id="ARBA00003975"/>
    </source>
</evidence>
<dbReference type="Proteomes" id="UP000504608">
    <property type="component" value="Unplaced"/>
</dbReference>
<evidence type="ECO:0000256" key="4">
    <source>
        <dbReference type="ARBA" id="ARBA00007540"/>
    </source>
</evidence>
<dbReference type="GO" id="GO:0005634">
    <property type="term" value="C:nucleus"/>
    <property type="evidence" value="ECO:0007669"/>
    <property type="project" value="UniProtKB-SubCell"/>
</dbReference>
<evidence type="ECO:0000256" key="3">
    <source>
        <dbReference type="ARBA" id="ARBA00004496"/>
    </source>
</evidence>
<evidence type="ECO:0000313" key="11">
    <source>
        <dbReference type="Proteomes" id="UP000504608"/>
    </source>
</evidence>
<dbReference type="GO" id="GO:0061015">
    <property type="term" value="P:snRNA import into nucleus"/>
    <property type="evidence" value="ECO:0007669"/>
    <property type="project" value="InterPro"/>
</dbReference>
<name>A0A6J1JIG5_CUCMA</name>
<feature type="domain" description="Snurportin-1 m3G cap-binding" evidence="10">
    <location>
        <begin position="45"/>
        <end position="126"/>
    </location>
</feature>
<gene>
    <name evidence="12" type="primary">LOC111484748</name>
</gene>
<evidence type="ECO:0000256" key="6">
    <source>
        <dbReference type="ARBA" id="ARBA00022448"/>
    </source>
</evidence>
<dbReference type="InterPro" id="IPR047857">
    <property type="entry name" value="Snurportin1_C"/>
</dbReference>
<evidence type="ECO:0000256" key="5">
    <source>
        <dbReference type="ARBA" id="ARBA00016034"/>
    </source>
</evidence>
<keyword evidence="9" id="KW-0539">Nucleus</keyword>
<dbReference type="PANTHER" id="PTHR13403:SF6">
    <property type="entry name" value="SNURPORTIN-1"/>
    <property type="match status" value="1"/>
</dbReference>
<dbReference type="RefSeq" id="XP_022987093.1">
    <property type="nucleotide sequence ID" value="XM_023131325.1"/>
</dbReference>
<accession>A0A6J1JIG5</accession>
<keyword evidence="11" id="KW-1185">Reference proteome</keyword>
<evidence type="ECO:0000256" key="2">
    <source>
        <dbReference type="ARBA" id="ARBA00004123"/>
    </source>
</evidence>
<dbReference type="Pfam" id="PF21974">
    <property type="entry name" value="SPN1_m3Gcap_bd"/>
    <property type="match status" value="1"/>
</dbReference>
<organism evidence="11 12">
    <name type="scientific">Cucurbita maxima</name>
    <name type="common">Pumpkin</name>
    <name type="synonym">Winter squash</name>
    <dbReference type="NCBI Taxonomy" id="3661"/>
    <lineage>
        <taxon>Eukaryota</taxon>
        <taxon>Viridiplantae</taxon>
        <taxon>Streptophyta</taxon>
        <taxon>Embryophyta</taxon>
        <taxon>Tracheophyta</taxon>
        <taxon>Spermatophyta</taxon>
        <taxon>Magnoliopsida</taxon>
        <taxon>eudicotyledons</taxon>
        <taxon>Gunneridae</taxon>
        <taxon>Pentapetalae</taxon>
        <taxon>rosids</taxon>
        <taxon>fabids</taxon>
        <taxon>Cucurbitales</taxon>
        <taxon>Cucurbitaceae</taxon>
        <taxon>Cucurbiteae</taxon>
        <taxon>Cucurbita</taxon>
    </lineage>
</organism>
<dbReference type="GO" id="GO:0003723">
    <property type="term" value="F:RNA binding"/>
    <property type="evidence" value="ECO:0007669"/>
    <property type="project" value="UniProtKB-KW"/>
</dbReference>
<dbReference type="KEGG" id="cmax:111484748"/>
<keyword evidence="8" id="KW-0694">RNA-binding</keyword>
<dbReference type="PANTHER" id="PTHR13403">
    <property type="entry name" value="SNURPORTIN1 RNUT1 PROTEIN RNA, U TRANSPORTER 1"/>
    <property type="match status" value="1"/>
</dbReference>
<evidence type="ECO:0000256" key="9">
    <source>
        <dbReference type="ARBA" id="ARBA00023242"/>
    </source>
</evidence>
<keyword evidence="6" id="KW-0813">Transport</keyword>
<dbReference type="GeneID" id="111484748"/>
<reference evidence="12" key="1">
    <citation type="submission" date="2025-08" db="UniProtKB">
        <authorList>
            <consortium name="RefSeq"/>
        </authorList>
    </citation>
    <scope>IDENTIFICATION</scope>
    <source>
        <tissue evidence="12">Young leaves</tissue>
    </source>
</reference>
<dbReference type="InterPro" id="IPR017336">
    <property type="entry name" value="Snurportin-1"/>
</dbReference>
<dbReference type="AlphaFoldDB" id="A0A6J1JIG5"/>
<sequence>MIDVPDRLSEDRLRNGSILHRFPSALPNGAKTKKCLWIRSNILYSKLYISGAEFRFFWLNSKLVETGACEPPSYYHEYKFSLIPLYTCHQNSLYVAYTGAVPFVKDDLLFYKHSHYQPDTPLALVWKDENCSRYVIDTDKMDKFQASSSWFWSYKVMERVLHLMILLWTLVA</sequence>
<keyword evidence="7" id="KW-0963">Cytoplasm</keyword>
<evidence type="ECO:0000313" key="12">
    <source>
        <dbReference type="RefSeq" id="XP_022987093.1"/>
    </source>
</evidence>
<evidence type="ECO:0000256" key="8">
    <source>
        <dbReference type="ARBA" id="ARBA00022884"/>
    </source>
</evidence>